<organism evidence="4">
    <name type="scientific">marine sediment metagenome</name>
    <dbReference type="NCBI Taxonomy" id="412755"/>
    <lineage>
        <taxon>unclassified sequences</taxon>
        <taxon>metagenomes</taxon>
        <taxon>ecological metagenomes</taxon>
    </lineage>
</organism>
<name>A0A0F9A806_9ZZZZ</name>
<dbReference type="SUPFAM" id="SSF51679">
    <property type="entry name" value="Bacterial luciferase-like"/>
    <property type="match status" value="1"/>
</dbReference>
<keyword evidence="2" id="KW-0503">Monooxygenase</keyword>
<dbReference type="Pfam" id="PF00296">
    <property type="entry name" value="Bac_luciferase"/>
    <property type="match status" value="1"/>
</dbReference>
<evidence type="ECO:0000256" key="1">
    <source>
        <dbReference type="ARBA" id="ARBA00023002"/>
    </source>
</evidence>
<dbReference type="PANTHER" id="PTHR30137:SF8">
    <property type="entry name" value="BLR5498 PROTEIN"/>
    <property type="match status" value="1"/>
</dbReference>
<dbReference type="PANTHER" id="PTHR30137">
    <property type="entry name" value="LUCIFERASE-LIKE MONOOXYGENASE"/>
    <property type="match status" value="1"/>
</dbReference>
<reference evidence="4" key="1">
    <citation type="journal article" date="2015" name="Nature">
        <title>Complex archaea that bridge the gap between prokaryotes and eukaryotes.</title>
        <authorList>
            <person name="Spang A."/>
            <person name="Saw J.H."/>
            <person name="Jorgensen S.L."/>
            <person name="Zaremba-Niedzwiedzka K."/>
            <person name="Martijn J."/>
            <person name="Lind A.E."/>
            <person name="van Eijk R."/>
            <person name="Schleper C."/>
            <person name="Guy L."/>
            <person name="Ettema T.J."/>
        </authorList>
    </citation>
    <scope>NUCLEOTIDE SEQUENCE</scope>
</reference>
<evidence type="ECO:0000259" key="3">
    <source>
        <dbReference type="Pfam" id="PF00296"/>
    </source>
</evidence>
<dbReference type="EMBL" id="LAZR01056198">
    <property type="protein sequence ID" value="KKK74694.1"/>
    <property type="molecule type" value="Genomic_DNA"/>
</dbReference>
<dbReference type="AlphaFoldDB" id="A0A0F9A806"/>
<dbReference type="InterPro" id="IPR036661">
    <property type="entry name" value="Luciferase-like_sf"/>
</dbReference>
<dbReference type="InterPro" id="IPR050766">
    <property type="entry name" value="Bact_Lucif_Oxidored"/>
</dbReference>
<dbReference type="GO" id="GO:0004497">
    <property type="term" value="F:monooxygenase activity"/>
    <property type="evidence" value="ECO:0007669"/>
    <property type="project" value="UniProtKB-KW"/>
</dbReference>
<sequence length="115" mass="12324">MRIGILGAGTSFEDHLETAALAEELGFDGFFLPEHHQEAFWPSAPLITLAGIAARTNRIRLGTAVTVMGLHNPVRLAEEAATVDVLSGGRLVLGIGLGYQERDFAALGVDRRSRV</sequence>
<dbReference type="Gene3D" id="3.20.20.30">
    <property type="entry name" value="Luciferase-like domain"/>
    <property type="match status" value="1"/>
</dbReference>
<dbReference type="InterPro" id="IPR011251">
    <property type="entry name" value="Luciferase-like_dom"/>
</dbReference>
<comment type="caution">
    <text evidence="4">The sequence shown here is derived from an EMBL/GenBank/DDBJ whole genome shotgun (WGS) entry which is preliminary data.</text>
</comment>
<feature type="non-terminal residue" evidence="4">
    <location>
        <position position="115"/>
    </location>
</feature>
<gene>
    <name evidence="4" type="ORF">LCGC14_2881200</name>
</gene>
<feature type="domain" description="Luciferase-like" evidence="3">
    <location>
        <begin position="7"/>
        <end position="114"/>
    </location>
</feature>
<proteinExistence type="predicted"/>
<evidence type="ECO:0000313" key="4">
    <source>
        <dbReference type="EMBL" id="KKK74694.1"/>
    </source>
</evidence>
<dbReference type="GO" id="GO:0016705">
    <property type="term" value="F:oxidoreductase activity, acting on paired donors, with incorporation or reduction of molecular oxygen"/>
    <property type="evidence" value="ECO:0007669"/>
    <property type="project" value="InterPro"/>
</dbReference>
<accession>A0A0F9A806</accession>
<evidence type="ECO:0000256" key="2">
    <source>
        <dbReference type="ARBA" id="ARBA00023033"/>
    </source>
</evidence>
<protein>
    <recommendedName>
        <fullName evidence="3">Luciferase-like domain-containing protein</fullName>
    </recommendedName>
</protein>
<keyword evidence="1" id="KW-0560">Oxidoreductase</keyword>
<dbReference type="GO" id="GO:0005829">
    <property type="term" value="C:cytosol"/>
    <property type="evidence" value="ECO:0007669"/>
    <property type="project" value="TreeGrafter"/>
</dbReference>